<keyword evidence="2" id="KW-0812">Transmembrane</keyword>
<feature type="region of interest" description="Disordered" evidence="1">
    <location>
        <begin position="128"/>
        <end position="151"/>
    </location>
</feature>
<protein>
    <submittedName>
        <fullName evidence="3">Uncharacterized protein</fullName>
    </submittedName>
</protein>
<evidence type="ECO:0000256" key="2">
    <source>
        <dbReference type="SAM" id="Phobius"/>
    </source>
</evidence>
<accession>A0A6C0HFB9</accession>
<sequence>MNLTTGSLFVLGGLYIFGFAMSLFISYMKCSKISWSISAMEGLYWTFLPTLCYFLGSWSPFVRDVFAVPLRGWFGLEEEYSHSVGIAYFMMLGSWISTTRMLHTTESQVCQPDSAELAKFEKDLEAELKEKESNNNGSAVPTVKATDKDNS</sequence>
<proteinExistence type="predicted"/>
<dbReference type="AlphaFoldDB" id="A0A6C0HFB9"/>
<name>A0A6C0HFB9_9ZZZZ</name>
<dbReference type="EMBL" id="MN739947">
    <property type="protein sequence ID" value="QHT79321.1"/>
    <property type="molecule type" value="Genomic_DNA"/>
</dbReference>
<feature type="transmembrane region" description="Helical" evidence="2">
    <location>
        <begin position="6"/>
        <end position="30"/>
    </location>
</feature>
<feature type="transmembrane region" description="Helical" evidence="2">
    <location>
        <begin position="42"/>
        <end position="60"/>
    </location>
</feature>
<keyword evidence="2" id="KW-1133">Transmembrane helix</keyword>
<evidence type="ECO:0000313" key="3">
    <source>
        <dbReference type="EMBL" id="QHT79321.1"/>
    </source>
</evidence>
<reference evidence="3" key="1">
    <citation type="journal article" date="2020" name="Nature">
        <title>Giant virus diversity and host interactions through global metagenomics.</title>
        <authorList>
            <person name="Schulz F."/>
            <person name="Roux S."/>
            <person name="Paez-Espino D."/>
            <person name="Jungbluth S."/>
            <person name="Walsh D.A."/>
            <person name="Denef V.J."/>
            <person name="McMahon K.D."/>
            <person name="Konstantinidis K.T."/>
            <person name="Eloe-Fadrosh E.A."/>
            <person name="Kyrpides N.C."/>
            <person name="Woyke T."/>
        </authorList>
    </citation>
    <scope>NUCLEOTIDE SEQUENCE</scope>
    <source>
        <strain evidence="3">GVMAG-M-3300023179-99</strain>
    </source>
</reference>
<keyword evidence="2" id="KW-0472">Membrane</keyword>
<organism evidence="3">
    <name type="scientific">viral metagenome</name>
    <dbReference type="NCBI Taxonomy" id="1070528"/>
    <lineage>
        <taxon>unclassified sequences</taxon>
        <taxon>metagenomes</taxon>
        <taxon>organismal metagenomes</taxon>
    </lineage>
</organism>
<evidence type="ECO:0000256" key="1">
    <source>
        <dbReference type="SAM" id="MobiDB-lite"/>
    </source>
</evidence>